<dbReference type="Pfam" id="PF00652">
    <property type="entry name" value="Ricin_B_lectin"/>
    <property type="match status" value="2"/>
</dbReference>
<evidence type="ECO:0000313" key="5">
    <source>
        <dbReference type="Proteomes" id="UP001138997"/>
    </source>
</evidence>
<dbReference type="Gene3D" id="3.60.10.10">
    <property type="entry name" value="Endonuclease/exonuclease/phosphatase"/>
    <property type="match status" value="1"/>
</dbReference>
<comment type="caution">
    <text evidence="4">The sequence shown here is derived from an EMBL/GenBank/DDBJ whole genome shotgun (WGS) entry which is preliminary data.</text>
</comment>
<evidence type="ECO:0000256" key="2">
    <source>
        <dbReference type="SAM" id="SignalP"/>
    </source>
</evidence>
<feature type="domain" description="Ricin B lectin" evidence="3">
    <location>
        <begin position="436"/>
        <end position="575"/>
    </location>
</feature>
<keyword evidence="5" id="KW-1185">Reference proteome</keyword>
<dbReference type="EMBL" id="JAJOMB010000003">
    <property type="protein sequence ID" value="MCD5310607.1"/>
    <property type="molecule type" value="Genomic_DNA"/>
</dbReference>
<feature type="domain" description="Ricin B lectin" evidence="3">
    <location>
        <begin position="282"/>
        <end position="416"/>
    </location>
</feature>
<dbReference type="CDD" id="cd00161">
    <property type="entry name" value="beta-trefoil_Ricin-like"/>
    <property type="match status" value="1"/>
</dbReference>
<feature type="compositionally biased region" description="Polar residues" evidence="1">
    <location>
        <begin position="563"/>
        <end position="578"/>
    </location>
</feature>
<evidence type="ECO:0000259" key="3">
    <source>
        <dbReference type="SMART" id="SM00458"/>
    </source>
</evidence>
<proteinExistence type="predicted"/>
<dbReference type="Proteomes" id="UP001138997">
    <property type="component" value="Unassembled WGS sequence"/>
</dbReference>
<organism evidence="4 5">
    <name type="scientific">Kineosporia babensis</name>
    <dbReference type="NCBI Taxonomy" id="499548"/>
    <lineage>
        <taxon>Bacteria</taxon>
        <taxon>Bacillati</taxon>
        <taxon>Actinomycetota</taxon>
        <taxon>Actinomycetes</taxon>
        <taxon>Kineosporiales</taxon>
        <taxon>Kineosporiaceae</taxon>
        <taxon>Kineosporia</taxon>
    </lineage>
</organism>
<sequence length="623" mass="67531">MNRHIRAAVMLGLAALLGSLAVALGPISPAQASPLASTPLITQNLQGASSGGDTKWTTSVLGHARAAEIVLLQEAGPTPPGKLVANIPMPHLPQIGRAGFVQHHAWRPARERFEVYFLQTDPNGGSYVGNRNNLAIVTQRAADEVAAVPNPTGARPSLGVRFGDDWFFTQHSRAGDDNNARADAENALAAIDQFVNQVPGRRWTVAGDFNIEPNRFNRPPNTQVYSSGEATHINGRELDYAVSSAVIPNHPVRRLNGASPDHFPVAIGALRASAEYQDLFDEPRVLENVQSGGVISTRDRSDKNGTAAVTARRENHATQEWFLEENSSGLVRLHNRTGNCLRISQFEGGHFGTVLDPCTRDVFQQWHLDSVASDQYRLRNYVTGLCLGVGDHRETRLDDFHLGSCNGGLGEEWLLAPPLKHDLEPGISPADLAVSWPSGGLENLFTGQVLNQSDNKAGPHVGIGHRDPRDSTEQQSWRFDWLGNDQVRVRSAEQETCLQQQFQGLVDLAPCGDANDERWQVRMVGEDMLQLASVDMVDGDYACLSATPDERLPDTGFVAHSPCQGNDPTQTWFLSPTVSADERNDQAPSVPTRPSGPAAPATPEMPAGPAEPEAPAGPQEERL</sequence>
<evidence type="ECO:0000256" key="1">
    <source>
        <dbReference type="SAM" id="MobiDB-lite"/>
    </source>
</evidence>
<dbReference type="SUPFAM" id="SSF50370">
    <property type="entry name" value="Ricin B-like lectins"/>
    <property type="match status" value="2"/>
</dbReference>
<protein>
    <submittedName>
        <fullName evidence="4">Ricin-type beta-trefoil lectin domain protein</fullName>
    </submittedName>
</protein>
<feature type="chain" id="PRO_5041000810" evidence="2">
    <location>
        <begin position="33"/>
        <end position="623"/>
    </location>
</feature>
<feature type="region of interest" description="Disordered" evidence="1">
    <location>
        <begin position="562"/>
        <end position="623"/>
    </location>
</feature>
<dbReference type="Gene3D" id="2.80.10.50">
    <property type="match status" value="2"/>
</dbReference>
<feature type="signal peptide" evidence="2">
    <location>
        <begin position="1"/>
        <end position="32"/>
    </location>
</feature>
<name>A0A9X1N8R8_9ACTN</name>
<accession>A0A9X1N8R8</accession>
<evidence type="ECO:0000313" key="4">
    <source>
        <dbReference type="EMBL" id="MCD5310607.1"/>
    </source>
</evidence>
<dbReference type="SMART" id="SM00458">
    <property type="entry name" value="RICIN"/>
    <property type="match status" value="2"/>
</dbReference>
<dbReference type="InterPro" id="IPR000772">
    <property type="entry name" value="Ricin_B_lectin"/>
</dbReference>
<keyword evidence="2" id="KW-0732">Signal</keyword>
<dbReference type="RefSeq" id="WP_231439634.1">
    <property type="nucleotide sequence ID" value="NZ_JAJOMB010000003.1"/>
</dbReference>
<dbReference type="PRINTS" id="PR01388">
    <property type="entry name" value="CDTOXINB"/>
</dbReference>
<feature type="compositionally biased region" description="Low complexity" evidence="1">
    <location>
        <begin position="596"/>
        <end position="623"/>
    </location>
</feature>
<dbReference type="InterPro" id="IPR035992">
    <property type="entry name" value="Ricin_B-like_lectins"/>
</dbReference>
<gene>
    <name evidence="4" type="ORF">LR394_06850</name>
</gene>
<dbReference type="SUPFAM" id="SSF56219">
    <property type="entry name" value="DNase I-like"/>
    <property type="match status" value="1"/>
</dbReference>
<reference evidence="4" key="1">
    <citation type="submission" date="2021-11" db="EMBL/GenBank/DDBJ databases">
        <title>Streptomyces corallinus and Kineosporia corallina sp. nov., two new coral-derived marine actinobacteria.</title>
        <authorList>
            <person name="Buangrab K."/>
            <person name="Sutthacheep M."/>
            <person name="Yeemin T."/>
            <person name="Harunari E."/>
            <person name="Igarashi Y."/>
            <person name="Sripreechasak P."/>
            <person name="Kanchanasin P."/>
            <person name="Tanasupawat S."/>
            <person name="Phongsopitanun W."/>
        </authorList>
    </citation>
    <scope>NUCLEOTIDE SEQUENCE</scope>
    <source>
        <strain evidence="4">JCM 31032</strain>
    </source>
</reference>
<dbReference type="InterPro" id="IPR036691">
    <property type="entry name" value="Endo/exonu/phosph_ase_sf"/>
</dbReference>
<dbReference type="InterPro" id="IPR003539">
    <property type="entry name" value="CD_toxinB"/>
</dbReference>
<dbReference type="PROSITE" id="PS50231">
    <property type="entry name" value="RICIN_B_LECTIN"/>
    <property type="match status" value="2"/>
</dbReference>
<dbReference type="AlphaFoldDB" id="A0A9X1N8R8"/>